<reference evidence="5 6" key="1">
    <citation type="submission" date="2018-06" db="EMBL/GenBank/DDBJ databases">
        <title>Genomic Encyclopedia of Type Strains, Phase IV (KMG-IV): sequencing the most valuable type-strain genomes for metagenomic binning, comparative biology and taxonomic classification.</title>
        <authorList>
            <person name="Goeker M."/>
        </authorList>
    </citation>
    <scope>NUCLEOTIDE SEQUENCE [LARGE SCALE GENOMIC DNA]</scope>
    <source>
        <strain evidence="5 6">DSM 25619</strain>
    </source>
</reference>
<evidence type="ECO:0000259" key="4">
    <source>
        <dbReference type="PROSITE" id="PS50943"/>
    </source>
</evidence>
<comment type="caution">
    <text evidence="5">The sequence shown here is derived from an EMBL/GenBank/DDBJ whole genome shotgun (WGS) entry which is preliminary data.</text>
</comment>
<dbReference type="AlphaFoldDB" id="A0A366E041"/>
<dbReference type="GO" id="GO:0003700">
    <property type="term" value="F:DNA-binding transcription factor activity"/>
    <property type="evidence" value="ECO:0007669"/>
    <property type="project" value="TreeGrafter"/>
</dbReference>
<dbReference type="InterPro" id="IPR001387">
    <property type="entry name" value="Cro/C1-type_HTH"/>
</dbReference>
<dbReference type="CDD" id="cd00093">
    <property type="entry name" value="HTH_XRE"/>
    <property type="match status" value="1"/>
</dbReference>
<dbReference type="GO" id="GO:0003677">
    <property type="term" value="F:DNA binding"/>
    <property type="evidence" value="ECO:0007669"/>
    <property type="project" value="UniProtKB-KW"/>
</dbReference>
<evidence type="ECO:0000313" key="6">
    <source>
        <dbReference type="Proteomes" id="UP000252893"/>
    </source>
</evidence>
<dbReference type="RefSeq" id="WP_113944197.1">
    <property type="nucleotide sequence ID" value="NZ_JBHEEG010000004.1"/>
</dbReference>
<dbReference type="InterPro" id="IPR014710">
    <property type="entry name" value="RmlC-like_jellyroll"/>
</dbReference>
<keyword evidence="2" id="KW-0238">DNA-binding</keyword>
<evidence type="ECO:0000256" key="3">
    <source>
        <dbReference type="ARBA" id="ARBA00023163"/>
    </source>
</evidence>
<keyword evidence="1" id="KW-0805">Transcription regulation</keyword>
<dbReference type="EMBL" id="QNRH01000003">
    <property type="protein sequence ID" value="RBO95667.1"/>
    <property type="molecule type" value="Genomic_DNA"/>
</dbReference>
<accession>A0A366E041</accession>
<dbReference type="PANTHER" id="PTHR46797">
    <property type="entry name" value="HTH-TYPE TRANSCRIPTIONAL REGULATOR"/>
    <property type="match status" value="1"/>
</dbReference>
<dbReference type="Pfam" id="PF01381">
    <property type="entry name" value="HTH_3"/>
    <property type="match status" value="1"/>
</dbReference>
<keyword evidence="6" id="KW-1185">Reference proteome</keyword>
<evidence type="ECO:0000313" key="5">
    <source>
        <dbReference type="EMBL" id="RBO95667.1"/>
    </source>
</evidence>
<sequence>MSNILHSQERDDVLMHVSGNLKKRRAELGMSQTALAEASGISRRMIVAVERGEANISLSSLDKLASALGVDFVELVRDPNRTTRENINEITWRGNKPESVATLLGSAPAASEAQMWRWCLGAGDHYEAEPDPAGWHEMLFVTDGTLTLGLSGVYTDYPAGTFAIYSSAQNYAYLNKQDKPVLFIRNVLS</sequence>
<dbReference type="PROSITE" id="PS50943">
    <property type="entry name" value="HTH_CROC1"/>
    <property type="match status" value="1"/>
</dbReference>
<dbReference type="InterPro" id="IPR011051">
    <property type="entry name" value="RmlC_Cupin_sf"/>
</dbReference>
<organism evidence="5 6">
    <name type="scientific">Pseudochrobactrum asaccharolyticum</name>
    <dbReference type="NCBI Taxonomy" id="354351"/>
    <lineage>
        <taxon>Bacteria</taxon>
        <taxon>Pseudomonadati</taxon>
        <taxon>Pseudomonadota</taxon>
        <taxon>Alphaproteobacteria</taxon>
        <taxon>Hyphomicrobiales</taxon>
        <taxon>Brucellaceae</taxon>
        <taxon>Pseudochrobactrum</taxon>
    </lineage>
</organism>
<dbReference type="Gene3D" id="1.10.260.40">
    <property type="entry name" value="lambda repressor-like DNA-binding domains"/>
    <property type="match status" value="1"/>
</dbReference>
<keyword evidence="3" id="KW-0804">Transcription</keyword>
<dbReference type="SMART" id="SM00530">
    <property type="entry name" value="HTH_XRE"/>
    <property type="match status" value="1"/>
</dbReference>
<dbReference type="OrthoDB" id="9810578at2"/>
<dbReference type="GO" id="GO:0005829">
    <property type="term" value="C:cytosol"/>
    <property type="evidence" value="ECO:0007669"/>
    <property type="project" value="TreeGrafter"/>
</dbReference>
<dbReference type="InterPro" id="IPR050807">
    <property type="entry name" value="TransReg_Diox_bact_type"/>
</dbReference>
<dbReference type="PANTHER" id="PTHR46797:SF23">
    <property type="entry name" value="HTH-TYPE TRANSCRIPTIONAL REGULATOR SUTR"/>
    <property type="match status" value="1"/>
</dbReference>
<dbReference type="SUPFAM" id="SSF47413">
    <property type="entry name" value="lambda repressor-like DNA-binding domains"/>
    <property type="match status" value="1"/>
</dbReference>
<dbReference type="Gene3D" id="2.60.120.10">
    <property type="entry name" value="Jelly Rolls"/>
    <property type="match status" value="1"/>
</dbReference>
<gene>
    <name evidence="5" type="ORF">DFR47_103231</name>
</gene>
<dbReference type="SUPFAM" id="SSF51182">
    <property type="entry name" value="RmlC-like cupins"/>
    <property type="match status" value="1"/>
</dbReference>
<evidence type="ECO:0000256" key="1">
    <source>
        <dbReference type="ARBA" id="ARBA00023015"/>
    </source>
</evidence>
<dbReference type="InterPro" id="IPR010982">
    <property type="entry name" value="Lambda_DNA-bd_dom_sf"/>
</dbReference>
<protein>
    <submittedName>
        <fullName evidence="5">XRE family transcriptional regulator</fullName>
    </submittedName>
</protein>
<proteinExistence type="predicted"/>
<evidence type="ECO:0000256" key="2">
    <source>
        <dbReference type="ARBA" id="ARBA00023125"/>
    </source>
</evidence>
<name>A0A366E041_9HYPH</name>
<feature type="domain" description="HTH cro/C1-type" evidence="4">
    <location>
        <begin position="21"/>
        <end position="75"/>
    </location>
</feature>
<dbReference type="Proteomes" id="UP000252893">
    <property type="component" value="Unassembled WGS sequence"/>
</dbReference>